<dbReference type="EMBL" id="JADFTS010000006">
    <property type="protein sequence ID" value="KAF9601134.1"/>
    <property type="molecule type" value="Genomic_DNA"/>
</dbReference>
<proteinExistence type="predicted"/>
<keyword evidence="3" id="KW-1185">Reference proteome</keyword>
<organism evidence="2 3">
    <name type="scientific">Coptis chinensis</name>
    <dbReference type="NCBI Taxonomy" id="261450"/>
    <lineage>
        <taxon>Eukaryota</taxon>
        <taxon>Viridiplantae</taxon>
        <taxon>Streptophyta</taxon>
        <taxon>Embryophyta</taxon>
        <taxon>Tracheophyta</taxon>
        <taxon>Spermatophyta</taxon>
        <taxon>Magnoliopsida</taxon>
        <taxon>Ranunculales</taxon>
        <taxon>Ranunculaceae</taxon>
        <taxon>Coptidoideae</taxon>
        <taxon>Coptis</taxon>
    </lineage>
</organism>
<comment type="caution">
    <text evidence="2">The sequence shown here is derived from an EMBL/GenBank/DDBJ whole genome shotgun (WGS) entry which is preliminary data.</text>
</comment>
<dbReference type="AlphaFoldDB" id="A0A835LRU1"/>
<accession>A0A835LRU1</accession>
<evidence type="ECO:0000313" key="1">
    <source>
        <dbReference type="EMBL" id="KAF9592151.1"/>
    </source>
</evidence>
<reference evidence="2 3" key="1">
    <citation type="submission" date="2020-10" db="EMBL/GenBank/DDBJ databases">
        <title>The Coptis chinensis genome and diversification of protoberbering-type alkaloids.</title>
        <authorList>
            <person name="Wang B."/>
            <person name="Shu S."/>
            <person name="Song C."/>
            <person name="Liu Y."/>
        </authorList>
    </citation>
    <scope>NUCLEOTIDE SEQUENCE [LARGE SCALE GENOMIC DNA]</scope>
    <source>
        <strain evidence="2">HL-2020</strain>
        <tissue evidence="2">Leaf</tissue>
    </source>
</reference>
<sequence>MTLLGLWSEFIGHFASMKYQSGFQYFTPADGDTLCSTSKGATLSVIPNLDGNQELETPKITYVLSTVIVSNEHNANPSKKQNTNYEIVVPVDGNTAKNLSE</sequence>
<gene>
    <name evidence="1" type="ORF">IFM89_012580</name>
    <name evidence="2" type="ORF">IFM89_017039</name>
</gene>
<evidence type="ECO:0000313" key="2">
    <source>
        <dbReference type="EMBL" id="KAF9601134.1"/>
    </source>
</evidence>
<dbReference type="Proteomes" id="UP000631114">
    <property type="component" value="Unassembled WGS sequence"/>
</dbReference>
<protein>
    <submittedName>
        <fullName evidence="2">Uncharacterized protein</fullName>
    </submittedName>
</protein>
<name>A0A835LRU1_9MAGN</name>
<evidence type="ECO:0000313" key="3">
    <source>
        <dbReference type="Proteomes" id="UP000631114"/>
    </source>
</evidence>
<dbReference type="EMBL" id="JADFTS010000008">
    <property type="protein sequence ID" value="KAF9592151.1"/>
    <property type="molecule type" value="Genomic_DNA"/>
</dbReference>